<dbReference type="Proteomes" id="UP001225034">
    <property type="component" value="Unassembled WGS sequence"/>
</dbReference>
<proteinExistence type="predicted"/>
<comment type="caution">
    <text evidence="1">The sequence shown here is derived from an EMBL/GenBank/DDBJ whole genome shotgun (WGS) entry which is preliminary data.</text>
</comment>
<dbReference type="InterPro" id="IPR043519">
    <property type="entry name" value="NT_sf"/>
</dbReference>
<dbReference type="Gene3D" id="3.30.460.40">
    <property type="match status" value="1"/>
</dbReference>
<dbReference type="InterPro" id="IPR019646">
    <property type="entry name" value="Aminoglyc_AdlTrfase"/>
</dbReference>
<dbReference type="SUPFAM" id="SSF81301">
    <property type="entry name" value="Nucleotidyltransferase"/>
    <property type="match status" value="1"/>
</dbReference>
<dbReference type="Pfam" id="PF10706">
    <property type="entry name" value="Aminoglyc_resit"/>
    <property type="match status" value="1"/>
</dbReference>
<sequence length="183" mass="20547">MLETLKQLTISLQKENLTWAVGGSLMLTLRGIDHNPNDIDLLVSERDAASVKKILNSLAREIDLTSSSLIFSSTHFAKYSLGDIGIDLMSNFGVKHSEGLYVCPFDQSSITTHVSLQNTAVPLCALEEWYVLYSLMPNRQSKVNGIEEHFLKHGIENPKLLQKALEQPLPTSLQNRIKTWILR</sequence>
<dbReference type="RefSeq" id="WP_306979008.1">
    <property type="nucleotide sequence ID" value="NZ_JAUSUA010000001.1"/>
</dbReference>
<organism evidence="1 2">
    <name type="scientific">Alkalicoccobacillus murimartini</name>
    <dbReference type="NCBI Taxonomy" id="171685"/>
    <lineage>
        <taxon>Bacteria</taxon>
        <taxon>Bacillati</taxon>
        <taxon>Bacillota</taxon>
        <taxon>Bacilli</taxon>
        <taxon>Bacillales</taxon>
        <taxon>Bacillaceae</taxon>
        <taxon>Alkalicoccobacillus</taxon>
    </lineage>
</organism>
<evidence type="ECO:0000313" key="1">
    <source>
        <dbReference type="EMBL" id="MDQ0205373.1"/>
    </source>
</evidence>
<reference evidence="1 2" key="1">
    <citation type="submission" date="2023-07" db="EMBL/GenBank/DDBJ databases">
        <title>Genomic Encyclopedia of Type Strains, Phase IV (KMG-IV): sequencing the most valuable type-strain genomes for metagenomic binning, comparative biology and taxonomic classification.</title>
        <authorList>
            <person name="Goeker M."/>
        </authorList>
    </citation>
    <scope>NUCLEOTIDE SEQUENCE [LARGE SCALE GENOMIC DNA]</scope>
    <source>
        <strain evidence="1 2">DSM 19154</strain>
    </source>
</reference>
<keyword evidence="2" id="KW-1185">Reference proteome</keyword>
<evidence type="ECO:0008006" key="3">
    <source>
        <dbReference type="Google" id="ProtNLM"/>
    </source>
</evidence>
<dbReference type="EMBL" id="JAUSUA010000001">
    <property type="protein sequence ID" value="MDQ0205373.1"/>
    <property type="molecule type" value="Genomic_DNA"/>
</dbReference>
<accession>A0ABT9YC05</accession>
<gene>
    <name evidence="1" type="ORF">J2S05_000147</name>
</gene>
<protein>
    <recommendedName>
        <fullName evidence="3">Nucleotidyl transferase AbiEii/AbiGii toxin family protein</fullName>
    </recommendedName>
</protein>
<evidence type="ECO:0000313" key="2">
    <source>
        <dbReference type="Proteomes" id="UP001225034"/>
    </source>
</evidence>
<name>A0ABT9YC05_9BACI</name>